<protein>
    <submittedName>
        <fullName evidence="2">BZ3500_MvSof-1268-A1-R1_Chr7-1g09172 protein</fullName>
    </submittedName>
</protein>
<dbReference type="Pfam" id="PF11927">
    <property type="entry name" value="HODM_asu-like"/>
    <property type="match status" value="1"/>
</dbReference>
<evidence type="ECO:0000256" key="1">
    <source>
        <dbReference type="SAM" id="SignalP"/>
    </source>
</evidence>
<proteinExistence type="predicted"/>
<accession>A0A2X0LUK9</accession>
<sequence>MTLPLLLSLLIVGLFLALRGVSAVRQSRRRSALQPKTGSSPGSPALEKEKVFGIAFEYPKVEPWTDFDVDHTKPVPLRPFRWGPTYPINMGIRPMPWDTWLELDSDYRKTLDIVSHRTRAQGEEVNRVMPGFRPQAFECLVEIASYLAIRYPHYFTVKRVKYDEQDESSWGDSLSGKEAGCIGVIENKITGDVFDFAEIEKVEGKGWNPMRVAALLTEDDLAVMCEGTDGSICTAGFWRLKDKIGRSLDYIHSSGEVPGWPTKLKFSIERFFQKLKCDKPVQRYNYTFQIDDQVAWSNHTNGPEQIFDEATKGPDPELLAQSNDPNWKAPQPATAVEEVWYRSERQTLRRMPKTGCILFTIRTYFHPVAELAKEPGVPGRMASAIRSWPDEVRNYKTGHLYIPAILPGLDERHAAQVAEGVVEMEEDGSGVRGAKGYPY</sequence>
<dbReference type="Proteomes" id="UP000249723">
    <property type="component" value="Unassembled WGS sequence"/>
</dbReference>
<name>A0A2X0LUK9_9BASI</name>
<dbReference type="EMBL" id="FMWP01000127">
    <property type="protein sequence ID" value="SDA02933.1"/>
    <property type="molecule type" value="Genomic_DNA"/>
</dbReference>
<dbReference type="InterPro" id="IPR021848">
    <property type="entry name" value="HODM_asu-like"/>
</dbReference>
<feature type="chain" id="PRO_5030060286" evidence="1">
    <location>
        <begin position="24"/>
        <end position="439"/>
    </location>
</feature>
<evidence type="ECO:0000313" key="2">
    <source>
        <dbReference type="EMBL" id="SDA02933.1"/>
    </source>
</evidence>
<evidence type="ECO:0000313" key="3">
    <source>
        <dbReference type="Proteomes" id="UP000249723"/>
    </source>
</evidence>
<gene>
    <name evidence="2" type="ORF">BZ3500_MVSOF-1268-A1-R1_CHR7-1G09172</name>
</gene>
<dbReference type="AlphaFoldDB" id="A0A2X0LUK9"/>
<dbReference type="STRING" id="289078.A0A2X0LUK9"/>
<keyword evidence="1" id="KW-0732">Signal</keyword>
<reference evidence="3" key="1">
    <citation type="submission" date="2016-10" db="EMBL/GenBank/DDBJ databases">
        <authorList>
            <person name="Jeantristanb JTB J.-T."/>
            <person name="Ricardo R."/>
        </authorList>
    </citation>
    <scope>NUCLEOTIDE SEQUENCE [LARGE SCALE GENOMIC DNA]</scope>
</reference>
<dbReference type="OrthoDB" id="497541at2759"/>
<feature type="signal peptide" evidence="1">
    <location>
        <begin position="1"/>
        <end position="23"/>
    </location>
</feature>
<organism evidence="2 3">
    <name type="scientific">Microbotryum saponariae</name>
    <dbReference type="NCBI Taxonomy" id="289078"/>
    <lineage>
        <taxon>Eukaryota</taxon>
        <taxon>Fungi</taxon>
        <taxon>Dikarya</taxon>
        <taxon>Basidiomycota</taxon>
        <taxon>Pucciniomycotina</taxon>
        <taxon>Microbotryomycetes</taxon>
        <taxon>Microbotryales</taxon>
        <taxon>Microbotryaceae</taxon>
        <taxon>Microbotryum</taxon>
    </lineage>
</organism>
<keyword evidence="3" id="KW-1185">Reference proteome</keyword>